<sequence length="571" mass="63204">MASGRFGAALALCVFGACLPQKAAAQQAWLSDWASHKRDEIGSVLEARVDPSAEYETPVSFAIPRRPATPLSDAETARADATIALYKERFGRNSPSSFLWSGLETANPLTRDESYRWNALDDQGLFDPERRAAMIDRAAALGIVNLRIGLANHEIDLDEPASWAKHDAFVRDLAAAGLNLSLDLHHFGVEDRFRSADASGALLPETSYYLHPDWPDYFARFSAEAFRRYGDQIRAVTLVNEPETTVGFNSEMWHGAVPGWGDPRHDLYYVERAFAIAAGAVKARLAIEAELAKTGSRTLFVHTEAAVWKPGKTDFNRAVRFLPSDLILGKSWLLETDPERLAATPLDRLAREARRKDRATRGSRQWLLSAYVFSTRDVDEQAARLRKLAGMIASLGALHRELSTTFGKTMRDDTIFAADYYAHNEAKGTSGEWLSPEPQLYAAQAAAGERRGLYAMIRDYHDRYRVPMMIGESGTPFYAYGARWHAEMLLEAAAAMEDGAPLLGYVIYPLVDTYGWETALSVPKERTTVNTGGVLDLALEPRPFIRALLRSLNNQTAQAAATVDDAATQVQ</sequence>
<name>A0A2W5MEM8_ANCNO</name>
<dbReference type="AlphaFoldDB" id="A0A2W5MEM8"/>
<gene>
    <name evidence="2" type="ORF">DI565_08825</name>
</gene>
<evidence type="ECO:0000313" key="2">
    <source>
        <dbReference type="EMBL" id="PZQ15913.1"/>
    </source>
</evidence>
<feature type="chain" id="PRO_5016087397" description="Glycoside hydrolase family 1" evidence="1">
    <location>
        <begin position="24"/>
        <end position="571"/>
    </location>
</feature>
<dbReference type="PROSITE" id="PS51257">
    <property type="entry name" value="PROKAR_LIPOPROTEIN"/>
    <property type="match status" value="1"/>
</dbReference>
<dbReference type="Gene3D" id="3.20.20.80">
    <property type="entry name" value="Glycosidases"/>
    <property type="match status" value="2"/>
</dbReference>
<dbReference type="SUPFAM" id="SSF51445">
    <property type="entry name" value="(Trans)glycosidases"/>
    <property type="match status" value="1"/>
</dbReference>
<evidence type="ECO:0008006" key="4">
    <source>
        <dbReference type="Google" id="ProtNLM"/>
    </source>
</evidence>
<reference evidence="2 3" key="1">
    <citation type="submission" date="2017-08" db="EMBL/GenBank/DDBJ databases">
        <title>Infants hospitalized years apart are colonized by the same room-sourced microbial strains.</title>
        <authorList>
            <person name="Brooks B."/>
            <person name="Olm M.R."/>
            <person name="Firek B.A."/>
            <person name="Baker R."/>
            <person name="Thomas B.C."/>
            <person name="Morowitz M.J."/>
            <person name="Banfield J.F."/>
        </authorList>
    </citation>
    <scope>NUCLEOTIDE SEQUENCE [LARGE SCALE GENOMIC DNA]</scope>
    <source>
        <strain evidence="2">S2_005_003_R2_43</strain>
    </source>
</reference>
<dbReference type="Proteomes" id="UP000249577">
    <property type="component" value="Unassembled WGS sequence"/>
</dbReference>
<accession>A0A2W5MEM8</accession>
<proteinExistence type="predicted"/>
<organism evidence="2 3">
    <name type="scientific">Ancylobacter novellus</name>
    <name type="common">Thiobacillus novellus</name>
    <dbReference type="NCBI Taxonomy" id="921"/>
    <lineage>
        <taxon>Bacteria</taxon>
        <taxon>Pseudomonadati</taxon>
        <taxon>Pseudomonadota</taxon>
        <taxon>Alphaproteobacteria</taxon>
        <taxon>Hyphomicrobiales</taxon>
        <taxon>Xanthobacteraceae</taxon>
        <taxon>Ancylobacter</taxon>
    </lineage>
</organism>
<protein>
    <recommendedName>
        <fullName evidence="4">Glycoside hydrolase family 1</fullName>
    </recommendedName>
</protein>
<keyword evidence="1" id="KW-0732">Signal</keyword>
<dbReference type="EMBL" id="QFPN01000004">
    <property type="protein sequence ID" value="PZQ15913.1"/>
    <property type="molecule type" value="Genomic_DNA"/>
</dbReference>
<comment type="caution">
    <text evidence="2">The sequence shown here is derived from an EMBL/GenBank/DDBJ whole genome shotgun (WGS) entry which is preliminary data.</text>
</comment>
<evidence type="ECO:0000256" key="1">
    <source>
        <dbReference type="SAM" id="SignalP"/>
    </source>
</evidence>
<dbReference type="InterPro" id="IPR017853">
    <property type="entry name" value="GH"/>
</dbReference>
<feature type="signal peptide" evidence="1">
    <location>
        <begin position="1"/>
        <end position="23"/>
    </location>
</feature>
<evidence type="ECO:0000313" key="3">
    <source>
        <dbReference type="Proteomes" id="UP000249577"/>
    </source>
</evidence>